<gene>
    <name evidence="1" type="ORF">HPB47_026007</name>
</gene>
<name>A0AC60Q1R7_IXOPE</name>
<sequence>MAAATSAIATPQRPSADRRSQLQYEDRRETGLPARESSLEARQGPALGADLQQEYPVLAKNGVTLVATISYLTCFDCRHFAETATFLCASRESPTL</sequence>
<dbReference type="EMBL" id="JABSTQ010009674">
    <property type="protein sequence ID" value="KAG0426914.1"/>
    <property type="molecule type" value="Genomic_DNA"/>
</dbReference>
<keyword evidence="2" id="KW-1185">Reference proteome</keyword>
<comment type="caution">
    <text evidence="1">The sequence shown here is derived from an EMBL/GenBank/DDBJ whole genome shotgun (WGS) entry which is preliminary data.</text>
</comment>
<reference evidence="1 2" key="1">
    <citation type="journal article" date="2020" name="Cell">
        <title>Large-Scale Comparative Analyses of Tick Genomes Elucidate Their Genetic Diversity and Vector Capacities.</title>
        <authorList>
            <consortium name="Tick Genome and Microbiome Consortium (TIGMIC)"/>
            <person name="Jia N."/>
            <person name="Wang J."/>
            <person name="Shi W."/>
            <person name="Du L."/>
            <person name="Sun Y."/>
            <person name="Zhan W."/>
            <person name="Jiang J.F."/>
            <person name="Wang Q."/>
            <person name="Zhang B."/>
            <person name="Ji P."/>
            <person name="Bell-Sakyi L."/>
            <person name="Cui X.M."/>
            <person name="Yuan T.T."/>
            <person name="Jiang B.G."/>
            <person name="Yang W.F."/>
            <person name="Lam T.T."/>
            <person name="Chang Q.C."/>
            <person name="Ding S.J."/>
            <person name="Wang X.J."/>
            <person name="Zhu J.G."/>
            <person name="Ruan X.D."/>
            <person name="Zhao L."/>
            <person name="Wei J.T."/>
            <person name="Ye R.Z."/>
            <person name="Que T.C."/>
            <person name="Du C.H."/>
            <person name="Zhou Y.H."/>
            <person name="Cheng J.X."/>
            <person name="Dai P.F."/>
            <person name="Guo W.B."/>
            <person name="Han X.H."/>
            <person name="Huang E.J."/>
            <person name="Li L.F."/>
            <person name="Wei W."/>
            <person name="Gao Y.C."/>
            <person name="Liu J.Z."/>
            <person name="Shao H.Z."/>
            <person name="Wang X."/>
            <person name="Wang C.C."/>
            <person name="Yang T.C."/>
            <person name="Huo Q.B."/>
            <person name="Li W."/>
            <person name="Chen H.Y."/>
            <person name="Chen S.E."/>
            <person name="Zhou L.G."/>
            <person name="Ni X.B."/>
            <person name="Tian J.H."/>
            <person name="Sheng Y."/>
            <person name="Liu T."/>
            <person name="Pan Y.S."/>
            <person name="Xia L.Y."/>
            <person name="Li J."/>
            <person name="Zhao F."/>
            <person name="Cao W.C."/>
        </authorList>
    </citation>
    <scope>NUCLEOTIDE SEQUENCE [LARGE SCALE GENOMIC DNA]</scope>
    <source>
        <strain evidence="1">Iper-2018</strain>
    </source>
</reference>
<evidence type="ECO:0000313" key="2">
    <source>
        <dbReference type="Proteomes" id="UP000805193"/>
    </source>
</evidence>
<accession>A0AC60Q1R7</accession>
<proteinExistence type="predicted"/>
<organism evidence="1 2">
    <name type="scientific">Ixodes persulcatus</name>
    <name type="common">Taiga tick</name>
    <dbReference type="NCBI Taxonomy" id="34615"/>
    <lineage>
        <taxon>Eukaryota</taxon>
        <taxon>Metazoa</taxon>
        <taxon>Ecdysozoa</taxon>
        <taxon>Arthropoda</taxon>
        <taxon>Chelicerata</taxon>
        <taxon>Arachnida</taxon>
        <taxon>Acari</taxon>
        <taxon>Parasitiformes</taxon>
        <taxon>Ixodida</taxon>
        <taxon>Ixodoidea</taxon>
        <taxon>Ixodidae</taxon>
        <taxon>Ixodinae</taxon>
        <taxon>Ixodes</taxon>
    </lineage>
</organism>
<dbReference type="Proteomes" id="UP000805193">
    <property type="component" value="Unassembled WGS sequence"/>
</dbReference>
<protein>
    <submittedName>
        <fullName evidence="1">Uncharacterized protein</fullName>
    </submittedName>
</protein>
<evidence type="ECO:0000313" key="1">
    <source>
        <dbReference type="EMBL" id="KAG0426914.1"/>
    </source>
</evidence>